<proteinExistence type="predicted"/>
<organism evidence="6 7">
    <name type="scientific">Sulfuriferula multivorans</name>
    <dbReference type="NCBI Taxonomy" id="1559896"/>
    <lineage>
        <taxon>Bacteria</taxon>
        <taxon>Pseudomonadati</taxon>
        <taxon>Pseudomonadota</taxon>
        <taxon>Betaproteobacteria</taxon>
        <taxon>Nitrosomonadales</taxon>
        <taxon>Sulfuricellaceae</taxon>
        <taxon>Sulfuriferula</taxon>
    </lineage>
</organism>
<reference evidence="6 7" key="1">
    <citation type="journal article" date="2019" name="Front. Microbiol.">
        <title>Genomes of Neutrophilic Sulfur-Oxidizing Chemolithoautotrophs Representing 9 Proteobacterial Species From 8 Genera.</title>
        <authorList>
            <person name="Watanabe T."/>
            <person name="Kojima H."/>
            <person name="Umezawa K."/>
            <person name="Hori C."/>
            <person name="Takasuka T.E."/>
            <person name="Kato Y."/>
            <person name="Fukui M."/>
        </authorList>
    </citation>
    <scope>NUCLEOTIDE SEQUENCE [LARGE SCALE GENOMIC DNA]</scope>
    <source>
        <strain evidence="6 7">TTN</strain>
    </source>
</reference>
<dbReference type="SUPFAM" id="SSF46689">
    <property type="entry name" value="Homeodomain-like"/>
    <property type="match status" value="1"/>
</dbReference>
<feature type="domain" description="HTH tetR-type" evidence="5">
    <location>
        <begin position="6"/>
        <end position="66"/>
    </location>
</feature>
<evidence type="ECO:0000256" key="1">
    <source>
        <dbReference type="ARBA" id="ARBA00023015"/>
    </source>
</evidence>
<dbReference type="PANTHER" id="PTHR47506">
    <property type="entry name" value="TRANSCRIPTIONAL REGULATORY PROTEIN"/>
    <property type="match status" value="1"/>
</dbReference>
<keyword evidence="3" id="KW-0804">Transcription</keyword>
<evidence type="ECO:0000256" key="2">
    <source>
        <dbReference type="ARBA" id="ARBA00023125"/>
    </source>
</evidence>
<feature type="DNA-binding region" description="H-T-H motif" evidence="4">
    <location>
        <begin position="29"/>
        <end position="48"/>
    </location>
</feature>
<gene>
    <name evidence="6" type="ORF">SFMTTN_1595</name>
</gene>
<dbReference type="Proteomes" id="UP000286806">
    <property type="component" value="Unassembled WGS sequence"/>
</dbReference>
<evidence type="ECO:0000313" key="7">
    <source>
        <dbReference type="Proteomes" id="UP000286806"/>
    </source>
</evidence>
<accession>A0A401JDV9</accession>
<dbReference type="PROSITE" id="PS50977">
    <property type="entry name" value="HTH_TETR_2"/>
    <property type="match status" value="1"/>
</dbReference>
<dbReference type="AlphaFoldDB" id="A0A401JDV9"/>
<protein>
    <submittedName>
        <fullName evidence="6">Transcriptional regulator, TetR family</fullName>
    </submittedName>
</protein>
<keyword evidence="2 4" id="KW-0238">DNA-binding</keyword>
<dbReference type="InterPro" id="IPR001647">
    <property type="entry name" value="HTH_TetR"/>
</dbReference>
<name>A0A401JDV9_9PROT</name>
<dbReference type="Gene3D" id="1.10.10.60">
    <property type="entry name" value="Homeodomain-like"/>
    <property type="match status" value="1"/>
</dbReference>
<comment type="caution">
    <text evidence="6">The sequence shown here is derived from an EMBL/GenBank/DDBJ whole genome shotgun (WGS) entry which is preliminary data.</text>
</comment>
<dbReference type="Pfam" id="PF16925">
    <property type="entry name" value="TetR_C_13"/>
    <property type="match status" value="1"/>
</dbReference>
<evidence type="ECO:0000256" key="3">
    <source>
        <dbReference type="ARBA" id="ARBA00023163"/>
    </source>
</evidence>
<dbReference type="RefSeq" id="WP_189836331.1">
    <property type="nucleotide sequence ID" value="NZ_BGOW01000014.1"/>
</dbReference>
<dbReference type="SUPFAM" id="SSF48498">
    <property type="entry name" value="Tetracyclin repressor-like, C-terminal domain"/>
    <property type="match status" value="1"/>
</dbReference>
<dbReference type="InterPro" id="IPR011075">
    <property type="entry name" value="TetR_C"/>
</dbReference>
<evidence type="ECO:0000313" key="6">
    <source>
        <dbReference type="EMBL" id="GBL45784.1"/>
    </source>
</evidence>
<dbReference type="EMBL" id="BGOW01000014">
    <property type="protein sequence ID" value="GBL45784.1"/>
    <property type="molecule type" value="Genomic_DNA"/>
</dbReference>
<sequence>MPRCREFDIDHALDQALNAFWLKGYEATSMTDLMAAMGLSKSSFYECFGSKREALLAALSRYSEREMAETRRHFSAAEPVAVLLAEWVRHSIDPAACRPSQRCGCLIVNIAVELAPHDREIEDAVRHHLDMLAAFLAETIQRGNADGSIPSGFEPAHSADMLLNLIAGIQVLAKGGVETHRLAAIIDVQLECLLGSTH</sequence>
<evidence type="ECO:0000256" key="4">
    <source>
        <dbReference type="PROSITE-ProRule" id="PRU00335"/>
    </source>
</evidence>
<evidence type="ECO:0000259" key="5">
    <source>
        <dbReference type="PROSITE" id="PS50977"/>
    </source>
</evidence>
<dbReference type="InterPro" id="IPR009057">
    <property type="entry name" value="Homeodomain-like_sf"/>
</dbReference>
<dbReference type="GO" id="GO:0003677">
    <property type="term" value="F:DNA binding"/>
    <property type="evidence" value="ECO:0007669"/>
    <property type="project" value="UniProtKB-UniRule"/>
</dbReference>
<dbReference type="Pfam" id="PF00440">
    <property type="entry name" value="TetR_N"/>
    <property type="match status" value="1"/>
</dbReference>
<keyword evidence="1" id="KW-0805">Transcription regulation</keyword>
<dbReference type="InterPro" id="IPR036271">
    <property type="entry name" value="Tet_transcr_reg_TetR-rel_C_sf"/>
</dbReference>
<dbReference type="PANTHER" id="PTHR47506:SF10">
    <property type="entry name" value="TRANSCRIPTIONAL REGULATORY PROTEIN"/>
    <property type="match status" value="1"/>
</dbReference>
<dbReference type="Gene3D" id="1.10.357.10">
    <property type="entry name" value="Tetracycline Repressor, domain 2"/>
    <property type="match status" value="1"/>
</dbReference>
<keyword evidence="7" id="KW-1185">Reference proteome</keyword>